<comment type="cofactor">
    <cofactor evidence="1">
        <name>Ca(2+)</name>
        <dbReference type="ChEBI" id="CHEBI:29108"/>
    </cofactor>
</comment>
<keyword evidence="4" id="KW-0106">Calcium</keyword>
<dbReference type="InterPro" id="IPR001759">
    <property type="entry name" value="PTX_dom"/>
</dbReference>
<dbReference type="PANTHER" id="PTHR45869:SF2">
    <property type="entry name" value="C-REACTIVE PROTEIN-RELATED"/>
    <property type="match status" value="1"/>
</dbReference>
<evidence type="ECO:0000313" key="8">
    <source>
        <dbReference type="Proteomes" id="UP000504617"/>
    </source>
</evidence>
<dbReference type="Pfam" id="PF00354">
    <property type="entry name" value="Pentaxin"/>
    <property type="match status" value="1"/>
</dbReference>
<protein>
    <submittedName>
        <fullName evidence="9">Pentraxin fusion protein-like</fullName>
    </submittedName>
</protein>
<dbReference type="PRINTS" id="PR00895">
    <property type="entry name" value="PENTAXIN"/>
</dbReference>
<dbReference type="InterPro" id="IPR030476">
    <property type="entry name" value="Pentaxin_CS"/>
</dbReference>
<dbReference type="InterPro" id="IPR051005">
    <property type="entry name" value="Pentraxin_domain"/>
</dbReference>
<gene>
    <name evidence="9" type="primary">LOC106537919</name>
</gene>
<dbReference type="AlphaFoldDB" id="A0A6I9X1I3"/>
<sequence length="459" mass="51563">MLNYNQLSETEICITKLTVVRTQIVPVCSLIIIWPLGRCATINSMERGETMSFNCAGMQGQYVTITIPGRYEYLTICEVQVLAHPWLQIVHDGRRSPVRDSETNSGKTQNKYRIKKMLSFVFALNKCTIVSISMPDPNIAVGKLSSQSSTFEEKGESWKAIDGSLANIYTNGDCTLTKKDFEPWWMVDLTSEFQVSAIVITNRGDCCESRIKGAEILIGDLPQKGGTMNPSLQTLCLDIDSISCLPQSNNVMIMFSLLGLQGRVLSFPKESKGSFVIISPMRHLNLMEFTLCMRIAVEYLGEHNIILFSYHSQSDELRILREAMGHFGLHMGGRSVRFALPDLSPLGSHICVTWESVFGLTAFWMNGKSSIRKVYNMGHILQAGGTAMLGQDQGAQNMSDQKKPYFVGEITDLYMWDYVLKSHDIQKVFQAHEFPSGNIFDWKILPYKIRGNVMVLPKG</sequence>
<dbReference type="SUPFAM" id="SSF49785">
    <property type="entry name" value="Galactose-binding domain-like"/>
    <property type="match status" value="2"/>
</dbReference>
<dbReference type="OrthoDB" id="547680at2759"/>
<dbReference type="PROSITE" id="PS00289">
    <property type="entry name" value="PTX_1"/>
    <property type="match status" value="1"/>
</dbReference>
<evidence type="ECO:0000259" key="7">
    <source>
        <dbReference type="PROSITE" id="PS51828"/>
    </source>
</evidence>
<name>A0A6I9X1I3_9SAUR</name>
<evidence type="ECO:0000256" key="6">
    <source>
        <dbReference type="PROSITE-ProRule" id="PRU01172"/>
    </source>
</evidence>
<dbReference type="InterPro" id="IPR013320">
    <property type="entry name" value="ConA-like_dom_sf"/>
</dbReference>
<keyword evidence="2" id="KW-0479">Metal-binding</keyword>
<evidence type="ECO:0000256" key="4">
    <source>
        <dbReference type="ARBA" id="ARBA00022837"/>
    </source>
</evidence>
<keyword evidence="5 6" id="KW-1015">Disulfide bond</keyword>
<dbReference type="InterPro" id="IPR008979">
    <property type="entry name" value="Galactose-bd-like_sf"/>
</dbReference>
<dbReference type="PANTHER" id="PTHR45869">
    <property type="entry name" value="C-REACTIVE PROTEIN-RELATED"/>
    <property type="match status" value="1"/>
</dbReference>
<dbReference type="Proteomes" id="UP000504617">
    <property type="component" value="Unplaced"/>
</dbReference>
<proteinExistence type="predicted"/>
<dbReference type="KEGG" id="tsr:106537919"/>
<dbReference type="GeneID" id="106537919"/>
<organism evidence="8 9">
    <name type="scientific">Thamnophis sirtalis</name>
    <dbReference type="NCBI Taxonomy" id="35019"/>
    <lineage>
        <taxon>Eukaryota</taxon>
        <taxon>Metazoa</taxon>
        <taxon>Chordata</taxon>
        <taxon>Craniata</taxon>
        <taxon>Vertebrata</taxon>
        <taxon>Euteleostomi</taxon>
        <taxon>Lepidosauria</taxon>
        <taxon>Squamata</taxon>
        <taxon>Bifurcata</taxon>
        <taxon>Unidentata</taxon>
        <taxon>Episquamata</taxon>
        <taxon>Toxicofera</taxon>
        <taxon>Serpentes</taxon>
        <taxon>Colubroidea</taxon>
        <taxon>Colubridae</taxon>
        <taxon>Natricinae</taxon>
        <taxon>Thamnophis</taxon>
    </lineage>
</organism>
<keyword evidence="8" id="KW-1185">Reference proteome</keyword>
<dbReference type="Pfam" id="PF22633">
    <property type="entry name" value="F5_F8_type_C_2"/>
    <property type="match status" value="1"/>
</dbReference>
<accession>A0A6I9X1I3</accession>
<dbReference type="Gene3D" id="2.60.120.260">
    <property type="entry name" value="Galactose-binding domain-like"/>
    <property type="match status" value="2"/>
</dbReference>
<reference evidence="9" key="1">
    <citation type="submission" date="2025-08" db="UniProtKB">
        <authorList>
            <consortium name="RefSeq"/>
        </authorList>
    </citation>
    <scope>IDENTIFICATION</scope>
    <source>
        <tissue evidence="9">Skeletal muscle</tissue>
    </source>
</reference>
<evidence type="ECO:0000256" key="2">
    <source>
        <dbReference type="ARBA" id="ARBA00022723"/>
    </source>
</evidence>
<dbReference type="PROSITE" id="PS51828">
    <property type="entry name" value="PTX_2"/>
    <property type="match status" value="1"/>
</dbReference>
<dbReference type="Gene3D" id="2.60.120.200">
    <property type="match status" value="1"/>
</dbReference>
<evidence type="ECO:0000256" key="1">
    <source>
        <dbReference type="ARBA" id="ARBA00001913"/>
    </source>
</evidence>
<evidence type="ECO:0000256" key="5">
    <source>
        <dbReference type="ARBA" id="ARBA00023157"/>
    </source>
</evidence>
<dbReference type="InterPro" id="IPR006585">
    <property type="entry name" value="FTP1"/>
</dbReference>
<dbReference type="SMART" id="SM00159">
    <property type="entry name" value="PTX"/>
    <property type="match status" value="1"/>
</dbReference>
<dbReference type="GO" id="GO:0046872">
    <property type="term" value="F:metal ion binding"/>
    <property type="evidence" value="ECO:0007669"/>
    <property type="project" value="UniProtKB-KW"/>
</dbReference>
<evidence type="ECO:0000256" key="3">
    <source>
        <dbReference type="ARBA" id="ARBA00022729"/>
    </source>
</evidence>
<dbReference type="RefSeq" id="XP_013907682.1">
    <property type="nucleotide sequence ID" value="XM_014052207.1"/>
</dbReference>
<dbReference type="SUPFAM" id="SSF49899">
    <property type="entry name" value="Concanavalin A-like lectins/glucanases"/>
    <property type="match status" value="1"/>
</dbReference>
<feature type="domain" description="Pentraxin (PTX)" evidence="7">
    <location>
        <begin position="261"/>
        <end position="459"/>
    </location>
</feature>
<keyword evidence="3" id="KW-0732">Signal</keyword>
<feature type="disulfide bond" evidence="6">
    <location>
        <begin position="292"/>
        <end position="351"/>
    </location>
</feature>
<dbReference type="SMART" id="SM00607">
    <property type="entry name" value="FTP"/>
    <property type="match status" value="1"/>
</dbReference>
<evidence type="ECO:0000313" key="9">
    <source>
        <dbReference type="RefSeq" id="XP_013907682.1"/>
    </source>
</evidence>